<dbReference type="OMA" id="FGDMLEW"/>
<organism evidence="2 3">
    <name type="scientific">Paramecium primaurelia</name>
    <dbReference type="NCBI Taxonomy" id="5886"/>
    <lineage>
        <taxon>Eukaryota</taxon>
        <taxon>Sar</taxon>
        <taxon>Alveolata</taxon>
        <taxon>Ciliophora</taxon>
        <taxon>Intramacronucleata</taxon>
        <taxon>Oligohymenophorea</taxon>
        <taxon>Peniculida</taxon>
        <taxon>Parameciidae</taxon>
        <taxon>Paramecium</taxon>
    </lineage>
</organism>
<keyword evidence="3" id="KW-1185">Reference proteome</keyword>
<dbReference type="Pfam" id="PF12146">
    <property type="entry name" value="Hydrolase_4"/>
    <property type="match status" value="1"/>
</dbReference>
<dbReference type="AlphaFoldDB" id="A0A8S1JPH6"/>
<feature type="domain" description="Serine aminopeptidase S33" evidence="1">
    <location>
        <begin position="68"/>
        <end position="301"/>
    </location>
</feature>
<proteinExistence type="predicted"/>
<gene>
    <name evidence="2" type="ORF">PPRIM_AZ9-3.1.T0060063</name>
</gene>
<evidence type="ECO:0000313" key="3">
    <source>
        <dbReference type="Proteomes" id="UP000688137"/>
    </source>
</evidence>
<evidence type="ECO:0000313" key="2">
    <source>
        <dbReference type="EMBL" id="CAD8043981.1"/>
    </source>
</evidence>
<name>A0A8S1JPH6_PARPR</name>
<dbReference type="InterPro" id="IPR022742">
    <property type="entry name" value="Hydrolase_4"/>
</dbReference>
<sequence length="317" mass="36642">MYWFKKSEKDIKNQRIQQAVSEEKYRMPCPLGNSKWDEEGVIQFTCLQRNTTIKLHTYRCFTKSNSTPQSVTFFFHGLNEHLGLYAHIAQALSKQANSLCVGFDFRGFGKSEGLRGWLQSKEQHIDDCTRFIQLIKQLYPGVKLFALGQSLGGLTSYLLGMNDLVDGTILITPALMDNYYNRPYLKQIALFLGLLSPTWTPFPASFPNASKNPQILEDNMKDPYINWNSTLPGTARVLLKMMREAPNTFQSYKKPFLIISGGMDQIIDPEVGQELMKQCTSTDKELIYYENMWHDCIEEQEIHEIIPKIIEWIKKRQ</sequence>
<protein>
    <recommendedName>
        <fullName evidence="1">Serine aminopeptidase S33 domain-containing protein</fullName>
    </recommendedName>
</protein>
<accession>A0A8S1JPH6</accession>
<dbReference type="PANTHER" id="PTHR11614">
    <property type="entry name" value="PHOSPHOLIPASE-RELATED"/>
    <property type="match status" value="1"/>
</dbReference>
<evidence type="ECO:0000259" key="1">
    <source>
        <dbReference type="Pfam" id="PF12146"/>
    </source>
</evidence>
<dbReference type="FunFam" id="3.40.50.1820:FF:000154">
    <property type="entry name" value="Alpha/beta hydrolase"/>
    <property type="match status" value="1"/>
</dbReference>
<dbReference type="InterPro" id="IPR051044">
    <property type="entry name" value="MAG_DAG_Lipase"/>
</dbReference>
<comment type="caution">
    <text evidence="2">The sequence shown here is derived from an EMBL/GenBank/DDBJ whole genome shotgun (WGS) entry which is preliminary data.</text>
</comment>
<reference evidence="2" key="1">
    <citation type="submission" date="2021-01" db="EMBL/GenBank/DDBJ databases">
        <authorList>
            <consortium name="Genoscope - CEA"/>
            <person name="William W."/>
        </authorList>
    </citation>
    <scope>NUCLEOTIDE SEQUENCE</scope>
</reference>
<dbReference type="EMBL" id="CAJJDM010000003">
    <property type="protein sequence ID" value="CAD8043981.1"/>
    <property type="molecule type" value="Genomic_DNA"/>
</dbReference>
<dbReference type="Proteomes" id="UP000688137">
    <property type="component" value="Unassembled WGS sequence"/>
</dbReference>